<protein>
    <recommendedName>
        <fullName evidence="3">N-acetylmuramoyl-L-alanine amidase</fullName>
        <ecNumber evidence="3">3.5.1.28</ecNumber>
    </recommendedName>
</protein>
<dbReference type="GO" id="GO:0008745">
    <property type="term" value="F:N-acetylmuramoyl-L-alanine amidase activity"/>
    <property type="evidence" value="ECO:0007669"/>
    <property type="project" value="UniProtKB-EC"/>
</dbReference>
<evidence type="ECO:0000256" key="3">
    <source>
        <dbReference type="ARBA" id="ARBA00011901"/>
    </source>
</evidence>
<dbReference type="SMART" id="SM00644">
    <property type="entry name" value="Ami_2"/>
    <property type="match status" value="1"/>
</dbReference>
<evidence type="ECO:0000256" key="4">
    <source>
        <dbReference type="ARBA" id="ARBA00022801"/>
    </source>
</evidence>
<evidence type="ECO:0000313" key="10">
    <source>
        <dbReference type="Proteomes" id="UP001199424"/>
    </source>
</evidence>
<keyword evidence="10" id="KW-1185">Reference proteome</keyword>
<comment type="caution">
    <text evidence="9">The sequence shown here is derived from an EMBL/GenBank/DDBJ whole genome shotgun (WGS) entry which is preliminary data.</text>
</comment>
<dbReference type="GO" id="GO:0071555">
    <property type="term" value="P:cell wall organization"/>
    <property type="evidence" value="ECO:0007669"/>
    <property type="project" value="UniProtKB-KW"/>
</dbReference>
<dbReference type="EMBL" id="JAJEQC010000001">
    <property type="protein sequence ID" value="MCC2135644.1"/>
    <property type="molecule type" value="Genomic_DNA"/>
</dbReference>
<keyword evidence="5" id="KW-0749">Sporulation</keyword>
<keyword evidence="4 9" id="KW-0378">Hydrolase</keyword>
<dbReference type="Gene3D" id="2.30.30.40">
    <property type="entry name" value="SH3 Domains"/>
    <property type="match status" value="1"/>
</dbReference>
<dbReference type="GO" id="GO:0030420">
    <property type="term" value="P:establishment of competence for transformation"/>
    <property type="evidence" value="ECO:0007669"/>
    <property type="project" value="UniProtKB-KW"/>
</dbReference>
<dbReference type="EC" id="3.5.1.28" evidence="3"/>
<dbReference type="SUPFAM" id="SSF55846">
    <property type="entry name" value="N-acetylmuramoyl-L-alanine amidase-like"/>
    <property type="match status" value="1"/>
</dbReference>
<accession>A0AAE3AF61</accession>
<dbReference type="GO" id="GO:0030435">
    <property type="term" value="P:sporulation resulting in formation of a cellular spore"/>
    <property type="evidence" value="ECO:0007669"/>
    <property type="project" value="UniProtKB-KW"/>
</dbReference>
<comment type="catalytic activity">
    <reaction evidence="1">
        <text>Hydrolyzes the link between N-acetylmuramoyl residues and L-amino acid residues in certain cell-wall glycopeptides.</text>
        <dbReference type="EC" id="3.5.1.28"/>
    </reaction>
</comment>
<dbReference type="InterPro" id="IPR002502">
    <property type="entry name" value="Amidase_domain"/>
</dbReference>
<dbReference type="PANTHER" id="PTHR30417:SF11">
    <property type="entry name" value="N-ACETYLMURAMOYL-L-ALANINE AMIDASE XLYA"/>
    <property type="match status" value="1"/>
</dbReference>
<dbReference type="InterPro" id="IPR036505">
    <property type="entry name" value="Amidase/PGRP_sf"/>
</dbReference>
<evidence type="ECO:0000313" key="9">
    <source>
        <dbReference type="EMBL" id="MCC2135644.1"/>
    </source>
</evidence>
<evidence type="ECO:0000256" key="6">
    <source>
        <dbReference type="ARBA" id="ARBA00023287"/>
    </source>
</evidence>
<evidence type="ECO:0000256" key="2">
    <source>
        <dbReference type="ARBA" id="ARBA00007553"/>
    </source>
</evidence>
<dbReference type="GO" id="GO:0009253">
    <property type="term" value="P:peptidoglycan catabolic process"/>
    <property type="evidence" value="ECO:0007669"/>
    <property type="project" value="InterPro"/>
</dbReference>
<evidence type="ECO:0000256" key="1">
    <source>
        <dbReference type="ARBA" id="ARBA00001561"/>
    </source>
</evidence>
<dbReference type="RefSeq" id="WP_308448275.1">
    <property type="nucleotide sequence ID" value="NZ_JAJEQC010000001.1"/>
</dbReference>
<sequence length="292" mass="32515">MVPIRENLLSSAKYDLKVPVESCAKDMKYIVVHNTANDASAANEVAYMIRNDSSTSFNAAVDDKEIVIGIPLDKGAFAAGQRDGNAHGIHIEICYSLSGGTRFDKAEKNAAEYIAKLLTERKWDISHVKKHQDFDGKYCPHRTLDKGWARFFKMIESEMKDDKKETKTGAKPVPKQLYRVRTSWSDAKSQIGAYAMLENAKNACPVGYKVYASNGKIMYEPFKAYTVRKDAADALNIRKGPGTNYDVQGQITDTKRYTVVEESAGVGSAKGWGRLKAGGWVALDWVKKAQRR</sequence>
<keyword evidence="7" id="KW-0961">Cell wall biogenesis/degradation</keyword>
<dbReference type="GO" id="GO:0009254">
    <property type="term" value="P:peptidoglycan turnover"/>
    <property type="evidence" value="ECO:0007669"/>
    <property type="project" value="TreeGrafter"/>
</dbReference>
<dbReference type="Proteomes" id="UP001199424">
    <property type="component" value="Unassembled WGS sequence"/>
</dbReference>
<evidence type="ECO:0000256" key="5">
    <source>
        <dbReference type="ARBA" id="ARBA00022969"/>
    </source>
</evidence>
<dbReference type="PANTHER" id="PTHR30417">
    <property type="entry name" value="N-ACETYLMURAMOYL-L-ALANINE AMIDASE AMID"/>
    <property type="match status" value="1"/>
</dbReference>
<evidence type="ECO:0000259" key="8">
    <source>
        <dbReference type="SMART" id="SM00644"/>
    </source>
</evidence>
<dbReference type="CDD" id="cd06583">
    <property type="entry name" value="PGRP"/>
    <property type="match status" value="1"/>
</dbReference>
<dbReference type="InterPro" id="IPR051206">
    <property type="entry name" value="NAMLAA_amidase_2"/>
</dbReference>
<reference evidence="9" key="1">
    <citation type="submission" date="2021-10" db="EMBL/GenBank/DDBJ databases">
        <title>Anaerobic single-cell dispensing facilitates the cultivation of human gut bacteria.</title>
        <authorList>
            <person name="Afrizal A."/>
        </authorList>
    </citation>
    <scope>NUCLEOTIDE SEQUENCE</scope>
    <source>
        <strain evidence="9">CLA-AA-H250</strain>
    </source>
</reference>
<gene>
    <name evidence="9" type="ORF">LKD31_01240</name>
</gene>
<dbReference type="Gene3D" id="3.40.80.10">
    <property type="entry name" value="Peptidoglycan recognition protein-like"/>
    <property type="match status" value="1"/>
</dbReference>
<proteinExistence type="inferred from homology"/>
<feature type="domain" description="N-acetylmuramoyl-L-alanine amidase" evidence="8">
    <location>
        <begin position="18"/>
        <end position="151"/>
    </location>
</feature>
<organism evidence="9 10">
    <name type="scientific">Hominenteromicrobium mulieris</name>
    <dbReference type="NCBI Taxonomy" id="2885357"/>
    <lineage>
        <taxon>Bacteria</taxon>
        <taxon>Bacillati</taxon>
        <taxon>Bacillota</taxon>
        <taxon>Clostridia</taxon>
        <taxon>Eubacteriales</taxon>
        <taxon>Oscillospiraceae</taxon>
        <taxon>Hominenteromicrobium</taxon>
    </lineage>
</organism>
<dbReference type="Pfam" id="PF01510">
    <property type="entry name" value="Amidase_2"/>
    <property type="match status" value="1"/>
</dbReference>
<comment type="similarity">
    <text evidence="2">Belongs to the N-acetylmuramoyl-L-alanine amidase 2 family.</text>
</comment>
<dbReference type="AlphaFoldDB" id="A0AAE3AF61"/>
<name>A0AAE3AF61_9FIRM</name>
<keyword evidence="6" id="KW-0178">Competence</keyword>
<evidence type="ECO:0000256" key="7">
    <source>
        <dbReference type="ARBA" id="ARBA00023316"/>
    </source>
</evidence>